<keyword evidence="9" id="KW-0406">Ion transport</keyword>
<evidence type="ECO:0000256" key="3">
    <source>
        <dbReference type="ARBA" id="ARBA00022448"/>
    </source>
</evidence>
<dbReference type="AlphaFoldDB" id="H1XWK1"/>
<keyword evidence="22" id="KW-1185">Reference proteome</keyword>
<evidence type="ECO:0000256" key="6">
    <source>
        <dbReference type="ARBA" id="ARBA00022692"/>
    </source>
</evidence>
<keyword evidence="11" id="KW-0472">Membrane</keyword>
<dbReference type="STRING" id="880073.Cabys_1011"/>
<evidence type="ECO:0000256" key="10">
    <source>
        <dbReference type="ARBA" id="ARBA00023114"/>
    </source>
</evidence>
<proteinExistence type="inferred from homology"/>
<feature type="domain" description="Polysaccharide export protein N-terminal" evidence="17">
    <location>
        <begin position="112"/>
        <end position="175"/>
    </location>
</feature>
<dbReference type="KEGG" id="caby:Cabys_1011"/>
<evidence type="ECO:0000256" key="7">
    <source>
        <dbReference type="ARBA" id="ARBA00022729"/>
    </source>
</evidence>
<evidence type="ECO:0000259" key="18">
    <source>
        <dbReference type="Pfam" id="PF10531"/>
    </source>
</evidence>
<evidence type="ECO:0000313" key="23">
    <source>
        <dbReference type="Proteomes" id="UP000183868"/>
    </source>
</evidence>
<dbReference type="InterPro" id="IPR003715">
    <property type="entry name" value="Poly_export_N"/>
</dbReference>
<feature type="domain" description="Soluble ligand binding" evidence="18">
    <location>
        <begin position="460"/>
        <end position="495"/>
    </location>
</feature>
<keyword evidence="7 16" id="KW-0732">Signal</keyword>
<keyword evidence="3" id="KW-0813">Transport</keyword>
<evidence type="ECO:0000256" key="13">
    <source>
        <dbReference type="ARBA" id="ARBA00023237"/>
    </source>
</evidence>
<comment type="subcellular location">
    <subcellularLocation>
        <location evidence="1">Cell outer membrane</location>
        <topology evidence="1">Multi-pass membrane protein</topology>
    </subcellularLocation>
</comment>
<dbReference type="HOGENOM" id="CLU_011447_1_0_0"/>
<feature type="domain" description="Soluble ligand binding" evidence="18">
    <location>
        <begin position="282"/>
        <end position="326"/>
    </location>
</feature>
<dbReference type="GO" id="GO:0009279">
    <property type="term" value="C:cell outer membrane"/>
    <property type="evidence" value="ECO:0007669"/>
    <property type="project" value="UniProtKB-SubCell"/>
</dbReference>
<dbReference type="GO" id="GO:0006811">
    <property type="term" value="P:monoatomic ion transport"/>
    <property type="evidence" value="ECO:0007669"/>
    <property type="project" value="UniProtKB-KW"/>
</dbReference>
<name>H1XWK1_CALAY</name>
<dbReference type="PANTHER" id="PTHR33619">
    <property type="entry name" value="POLYSACCHARIDE EXPORT PROTEIN GFCE-RELATED"/>
    <property type="match status" value="1"/>
</dbReference>
<feature type="compositionally biased region" description="Basic and acidic residues" evidence="15">
    <location>
        <begin position="44"/>
        <end position="61"/>
    </location>
</feature>
<evidence type="ECO:0000259" key="19">
    <source>
        <dbReference type="Pfam" id="PF22461"/>
    </source>
</evidence>
<accession>H1XWK1</accession>
<dbReference type="InParanoid" id="H1XWK1"/>
<evidence type="ECO:0000256" key="2">
    <source>
        <dbReference type="ARBA" id="ARBA00009450"/>
    </source>
</evidence>
<evidence type="ECO:0000256" key="9">
    <source>
        <dbReference type="ARBA" id="ARBA00023065"/>
    </source>
</evidence>
<dbReference type="EMBL" id="CM001402">
    <property type="protein sequence ID" value="EHO41839.1"/>
    <property type="molecule type" value="Genomic_DNA"/>
</dbReference>
<dbReference type="InterPro" id="IPR019554">
    <property type="entry name" value="Soluble_ligand-bd"/>
</dbReference>
<evidence type="ECO:0000256" key="16">
    <source>
        <dbReference type="SAM" id="SignalP"/>
    </source>
</evidence>
<feature type="domain" description="Soluble ligand binding" evidence="18">
    <location>
        <begin position="561"/>
        <end position="611"/>
    </location>
</feature>
<feature type="chain" id="PRO_5009695409" evidence="16">
    <location>
        <begin position="20"/>
        <end position="756"/>
    </location>
</feature>
<evidence type="ECO:0000259" key="17">
    <source>
        <dbReference type="Pfam" id="PF02563"/>
    </source>
</evidence>
<evidence type="ECO:0000256" key="4">
    <source>
        <dbReference type="ARBA" id="ARBA00022452"/>
    </source>
</evidence>
<feature type="region of interest" description="Disordered" evidence="15">
    <location>
        <begin position="36"/>
        <end position="86"/>
    </location>
</feature>
<dbReference type="RefSeq" id="WP_006929019.1">
    <property type="nucleotide sequence ID" value="NZ_CM001402.1"/>
</dbReference>
<evidence type="ECO:0000256" key="11">
    <source>
        <dbReference type="ARBA" id="ARBA00023136"/>
    </source>
</evidence>
<feature type="compositionally biased region" description="Basic and acidic residues" evidence="15">
    <location>
        <begin position="74"/>
        <end position="84"/>
    </location>
</feature>
<keyword evidence="8" id="KW-0625">Polysaccharide transport</keyword>
<evidence type="ECO:0000313" key="21">
    <source>
        <dbReference type="EMBL" id="EHO41839.1"/>
    </source>
</evidence>
<evidence type="ECO:0000313" key="20">
    <source>
        <dbReference type="EMBL" id="APF17762.1"/>
    </source>
</evidence>
<feature type="domain" description="SLBB" evidence="19">
    <location>
        <begin position="198"/>
        <end position="275"/>
    </location>
</feature>
<keyword evidence="13" id="KW-0998">Cell outer membrane</keyword>
<evidence type="ECO:0000256" key="15">
    <source>
        <dbReference type="SAM" id="MobiDB-lite"/>
    </source>
</evidence>
<feature type="signal peptide" evidence="16">
    <location>
        <begin position="1"/>
        <end position="19"/>
    </location>
</feature>
<dbReference type="PANTHER" id="PTHR33619:SF3">
    <property type="entry name" value="POLYSACCHARIDE EXPORT PROTEIN GFCE-RELATED"/>
    <property type="match status" value="1"/>
</dbReference>
<dbReference type="InterPro" id="IPR049712">
    <property type="entry name" value="Poly_export"/>
</dbReference>
<reference evidence="20 23" key="2">
    <citation type="submission" date="2016-11" db="EMBL/GenBank/DDBJ databases">
        <title>Genomic analysis of Caldithrix abyssi and proposal of a novel bacterial phylum Caldithrichaeota.</title>
        <authorList>
            <person name="Kublanov I."/>
            <person name="Sigalova O."/>
            <person name="Gavrilov S."/>
            <person name="Lebedinsky A."/>
            <person name="Ivanova N."/>
            <person name="Daum C."/>
            <person name="Reddy T."/>
            <person name="Klenk H.P."/>
            <person name="Goker M."/>
            <person name="Reva O."/>
            <person name="Miroshnichenko M."/>
            <person name="Kyprides N."/>
            <person name="Woyke T."/>
            <person name="Gelfand M."/>
        </authorList>
    </citation>
    <scope>NUCLEOTIDE SEQUENCE [LARGE SCALE GENOMIC DNA]</scope>
    <source>
        <strain evidence="20 23">LF13</strain>
    </source>
</reference>
<dbReference type="Pfam" id="PF10531">
    <property type="entry name" value="SLBB"/>
    <property type="match status" value="4"/>
</dbReference>
<dbReference type="EMBL" id="CP018099">
    <property type="protein sequence ID" value="APF17762.1"/>
    <property type="molecule type" value="Genomic_DNA"/>
</dbReference>
<evidence type="ECO:0000256" key="8">
    <source>
        <dbReference type="ARBA" id="ARBA00023047"/>
    </source>
</evidence>
<dbReference type="GO" id="GO:0046930">
    <property type="term" value="C:pore complex"/>
    <property type="evidence" value="ECO:0007669"/>
    <property type="project" value="UniProtKB-KW"/>
</dbReference>
<sequence precursor="true">MRQVIFFILISFLVSLATAQTLEDLKKIEELKKQLESAGAALEKTPEKEVPEIKSLEKFEDQETPPPPAPEVQNEEKPPVKAPEEAPAPPTIFGFNVFEKARIDFSPEIYGPVDEDYPIGPGDEVIITLWGEVELRHDLTVDREGQIFINNVGVVKLAGLTLKQARKKLFNLMGRSYSSLLSKKAFLDVSLGKLRSIRVYVIGDVKAPGVFTVPALSTPLHLLFYAGGVKETASLRNIQVIRNDRKIADIDFYEFLKKGTEFSNIRLQTHDVILVPTAQKRVHLNGAVKKPAIFELKKNEGLKELIELAGGFVENAYLANIQIQRFVDHQDLKLISVDYRKLLENNENFELKNGDRISVPFLDRELLNYVTISGPIYGPDRFEFRAGMTIKDLMKQIDSIRGDAYLERVQVTRTLPDRRQQILVINLKEILESPQADFPLAPQDHIAIASSLSLFPPDSVAIYGAVNKPGKYLLKKDMSLKDLIFAAGGFKKNALITEAEISRIYPFKPERRKELAKLIYVPIDSNYTKALLSSPDEQFFLKPFDNVFIRFNSDWELQRNVTVQGEVVKPGAYTLQSKTERITDLIKRAGGLKPTAYLEGARFYRAQDGVGQIGIDFKKIFKNPNDAQNIYLQTGDRIVIPEKMFTVRVVGGVHFPVSVLYEKGKGIDYYIKAAGGFTDLADKDNVTIRLANGKQIQPKRFLFWKYLPEKITAGSTIYVPVLAEKKEIDWSGAVRDAAAILSSVATTLLIYDRLVK</sequence>
<dbReference type="Pfam" id="PF22461">
    <property type="entry name" value="SLBB_2"/>
    <property type="match status" value="1"/>
</dbReference>
<keyword evidence="12" id="KW-0564">Palmitate</keyword>
<dbReference type="PaxDb" id="880073-Calab_2229"/>
<dbReference type="GO" id="GO:0015159">
    <property type="term" value="F:polysaccharide transmembrane transporter activity"/>
    <property type="evidence" value="ECO:0007669"/>
    <property type="project" value="InterPro"/>
</dbReference>
<dbReference type="Proteomes" id="UP000004671">
    <property type="component" value="Chromosome"/>
</dbReference>
<evidence type="ECO:0000256" key="14">
    <source>
        <dbReference type="ARBA" id="ARBA00023288"/>
    </source>
</evidence>
<dbReference type="GO" id="GO:0015288">
    <property type="term" value="F:porin activity"/>
    <property type="evidence" value="ECO:0007669"/>
    <property type="project" value="UniProtKB-KW"/>
</dbReference>
<keyword evidence="4" id="KW-1134">Transmembrane beta strand</keyword>
<evidence type="ECO:0000256" key="1">
    <source>
        <dbReference type="ARBA" id="ARBA00004571"/>
    </source>
</evidence>
<organism evidence="21 22">
    <name type="scientific">Caldithrix abyssi DSM 13497</name>
    <dbReference type="NCBI Taxonomy" id="880073"/>
    <lineage>
        <taxon>Bacteria</taxon>
        <taxon>Pseudomonadati</taxon>
        <taxon>Calditrichota</taxon>
        <taxon>Calditrichia</taxon>
        <taxon>Calditrichales</taxon>
        <taxon>Calditrichaceae</taxon>
        <taxon>Caldithrix</taxon>
    </lineage>
</organism>
<dbReference type="Proteomes" id="UP000183868">
    <property type="component" value="Chromosome"/>
</dbReference>
<evidence type="ECO:0000313" key="22">
    <source>
        <dbReference type="Proteomes" id="UP000004671"/>
    </source>
</evidence>
<keyword evidence="6" id="KW-0812">Transmembrane</keyword>
<dbReference type="InterPro" id="IPR054765">
    <property type="entry name" value="SLBB_dom"/>
</dbReference>
<gene>
    <name evidence="20" type="ORF">Cabys_1011</name>
    <name evidence="21" type="ORF">Calab_2229</name>
</gene>
<dbReference type="Pfam" id="PF02563">
    <property type="entry name" value="Poly_export"/>
    <property type="match status" value="1"/>
</dbReference>
<dbReference type="Gene3D" id="3.10.560.10">
    <property type="entry name" value="Outer membrane lipoprotein wza domain like"/>
    <property type="match status" value="6"/>
</dbReference>
<comment type="similarity">
    <text evidence="2">Belongs to the BexD/CtrA/VexA family.</text>
</comment>
<keyword evidence="10" id="KW-0626">Porin</keyword>
<feature type="domain" description="Soluble ligand binding" evidence="18">
    <location>
        <begin position="647"/>
        <end position="697"/>
    </location>
</feature>
<dbReference type="OrthoDB" id="9808948at2"/>
<dbReference type="eggNOG" id="COG1596">
    <property type="taxonomic scope" value="Bacteria"/>
</dbReference>
<reference evidence="21 22" key="1">
    <citation type="submission" date="2011-09" db="EMBL/GenBank/DDBJ databases">
        <title>The permanent draft genome of Caldithrix abyssi DSM 13497.</title>
        <authorList>
            <consortium name="US DOE Joint Genome Institute (JGI-PGF)"/>
            <person name="Lucas S."/>
            <person name="Han J."/>
            <person name="Lapidus A."/>
            <person name="Bruce D."/>
            <person name="Goodwin L."/>
            <person name="Pitluck S."/>
            <person name="Peters L."/>
            <person name="Kyrpides N."/>
            <person name="Mavromatis K."/>
            <person name="Ivanova N."/>
            <person name="Mikhailova N."/>
            <person name="Chertkov O."/>
            <person name="Detter J.C."/>
            <person name="Tapia R."/>
            <person name="Han C."/>
            <person name="Land M."/>
            <person name="Hauser L."/>
            <person name="Markowitz V."/>
            <person name="Cheng J.-F."/>
            <person name="Hugenholtz P."/>
            <person name="Woyke T."/>
            <person name="Wu D."/>
            <person name="Spring S."/>
            <person name="Brambilla E."/>
            <person name="Klenk H.-P."/>
            <person name="Eisen J.A."/>
        </authorList>
    </citation>
    <scope>NUCLEOTIDE SEQUENCE [LARGE SCALE GENOMIC DNA]</scope>
    <source>
        <strain evidence="21 22">DSM 13497</strain>
    </source>
</reference>
<evidence type="ECO:0000256" key="12">
    <source>
        <dbReference type="ARBA" id="ARBA00023139"/>
    </source>
</evidence>
<keyword evidence="14" id="KW-0449">Lipoprotein</keyword>
<evidence type="ECO:0000256" key="5">
    <source>
        <dbReference type="ARBA" id="ARBA00022597"/>
    </source>
</evidence>
<protein>
    <submittedName>
        <fullName evidence="21">Polysaccharide export protein</fullName>
    </submittedName>
    <submittedName>
        <fullName evidence="20">Protein involved in polysaccharide export, contains SLBB domain of the beta-grasp fold</fullName>
    </submittedName>
</protein>
<keyword evidence="5" id="KW-0762">Sugar transport</keyword>